<dbReference type="STRING" id="1126212.K2S0E7"/>
<dbReference type="Proteomes" id="UP000007129">
    <property type="component" value="Unassembled WGS sequence"/>
</dbReference>
<evidence type="ECO:0000256" key="3">
    <source>
        <dbReference type="SAM" id="SignalP"/>
    </source>
</evidence>
<protein>
    <submittedName>
        <fullName evidence="4">Crotonase core</fullName>
    </submittedName>
</protein>
<organism evidence="4 5">
    <name type="scientific">Macrophomina phaseolina (strain MS6)</name>
    <name type="common">Charcoal rot fungus</name>
    <dbReference type="NCBI Taxonomy" id="1126212"/>
    <lineage>
        <taxon>Eukaryota</taxon>
        <taxon>Fungi</taxon>
        <taxon>Dikarya</taxon>
        <taxon>Ascomycota</taxon>
        <taxon>Pezizomycotina</taxon>
        <taxon>Dothideomycetes</taxon>
        <taxon>Dothideomycetes incertae sedis</taxon>
        <taxon>Botryosphaeriales</taxon>
        <taxon>Botryosphaeriaceae</taxon>
        <taxon>Macrophomina</taxon>
    </lineage>
</organism>
<feature type="signal peptide" evidence="3">
    <location>
        <begin position="1"/>
        <end position="18"/>
    </location>
</feature>
<dbReference type="InParanoid" id="K2S0E7"/>
<reference evidence="4 5" key="1">
    <citation type="journal article" date="2012" name="BMC Genomics">
        <title>Tools to kill: Genome of one of the most destructive plant pathogenic fungi Macrophomina phaseolina.</title>
        <authorList>
            <person name="Islam M.S."/>
            <person name="Haque M.S."/>
            <person name="Islam M.M."/>
            <person name="Emdad E.M."/>
            <person name="Halim A."/>
            <person name="Hossen Q.M.M."/>
            <person name="Hossain M.Z."/>
            <person name="Ahmed B."/>
            <person name="Rahim S."/>
            <person name="Rahman M.S."/>
            <person name="Alam M.M."/>
            <person name="Hou S."/>
            <person name="Wan X."/>
            <person name="Saito J.A."/>
            <person name="Alam M."/>
        </authorList>
    </citation>
    <scope>NUCLEOTIDE SEQUENCE [LARGE SCALE GENOMIC DNA]</scope>
    <source>
        <strain evidence="4 5">MS6</strain>
    </source>
</reference>
<gene>
    <name evidence="4" type="ORF">MPH_12780</name>
</gene>
<evidence type="ECO:0000313" key="5">
    <source>
        <dbReference type="Proteomes" id="UP000007129"/>
    </source>
</evidence>
<dbReference type="OrthoDB" id="4843554at2759"/>
<keyword evidence="3" id="KW-0732">Signal</keyword>
<feature type="region of interest" description="Disordered" evidence="1">
    <location>
        <begin position="105"/>
        <end position="160"/>
    </location>
</feature>
<keyword evidence="2" id="KW-1133">Transmembrane helix</keyword>
<sequence>MQFSIFAASIILAGTTLAQTVEWTDVPNICRPACAYTINLSQGCSHNTNEAYLDCTCKKTQSPTWVPNCEACVATFWDSDNDVKSLREACSFTATTWTGVTTATGSETAAAPGAAETTSTSSGSSTTAGSATASSTDGSTAVGATSVSTPASISSPTPSQFTGAAAPLATAGVGMVALLMGLPVVL</sequence>
<keyword evidence="2" id="KW-0472">Membrane</keyword>
<proteinExistence type="predicted"/>
<comment type="caution">
    <text evidence="4">The sequence shown here is derived from an EMBL/GenBank/DDBJ whole genome shotgun (WGS) entry which is preliminary data.</text>
</comment>
<evidence type="ECO:0000256" key="1">
    <source>
        <dbReference type="SAM" id="MobiDB-lite"/>
    </source>
</evidence>
<evidence type="ECO:0000313" key="4">
    <source>
        <dbReference type="EMBL" id="EKG10180.1"/>
    </source>
</evidence>
<evidence type="ECO:0000256" key="2">
    <source>
        <dbReference type="SAM" id="Phobius"/>
    </source>
</evidence>
<feature type="chain" id="PRO_5003864145" evidence="3">
    <location>
        <begin position="19"/>
        <end position="186"/>
    </location>
</feature>
<feature type="transmembrane region" description="Helical" evidence="2">
    <location>
        <begin position="164"/>
        <end position="185"/>
    </location>
</feature>
<dbReference type="HOGENOM" id="CLU_113407_0_0_1"/>
<dbReference type="VEuPathDB" id="FungiDB:MPH_12780"/>
<accession>K2S0E7</accession>
<dbReference type="EMBL" id="AHHD01000526">
    <property type="protein sequence ID" value="EKG10180.1"/>
    <property type="molecule type" value="Genomic_DNA"/>
</dbReference>
<dbReference type="AlphaFoldDB" id="K2S0E7"/>
<keyword evidence="2" id="KW-0812">Transmembrane</keyword>
<name>K2S0E7_MACPH</name>
<feature type="compositionally biased region" description="Low complexity" evidence="1">
    <location>
        <begin position="105"/>
        <end position="159"/>
    </location>
</feature>